<dbReference type="Proteomes" id="UP000176005">
    <property type="component" value="Unassembled WGS sequence"/>
</dbReference>
<dbReference type="Gene3D" id="3.40.50.200">
    <property type="entry name" value="Peptidase S8/S53 domain"/>
    <property type="match status" value="1"/>
</dbReference>
<evidence type="ECO:0000256" key="3">
    <source>
        <dbReference type="ARBA" id="ARBA00022475"/>
    </source>
</evidence>
<name>A0A1E7L7M7_9ACTN</name>
<evidence type="ECO:0000256" key="9">
    <source>
        <dbReference type="ARBA" id="ARBA00023136"/>
    </source>
</evidence>
<keyword evidence="7 10" id="KW-0720">Serine protease</keyword>
<gene>
    <name evidence="15" type="ORF">AN218_09345</name>
</gene>
<keyword evidence="4 10" id="KW-0645">Protease</keyword>
<keyword evidence="3" id="KW-1003">Cell membrane</keyword>
<evidence type="ECO:0000256" key="10">
    <source>
        <dbReference type="PROSITE-ProRule" id="PRU01240"/>
    </source>
</evidence>
<evidence type="ECO:0000256" key="6">
    <source>
        <dbReference type="ARBA" id="ARBA00022801"/>
    </source>
</evidence>
<keyword evidence="16" id="KW-1185">Reference proteome</keyword>
<dbReference type="InterPro" id="IPR023834">
    <property type="entry name" value="T7SS_pept_S8A_mycosin"/>
</dbReference>
<feature type="chain" id="PRO_5009197112" description="Peptidase S8/S53 domain-containing protein" evidence="13">
    <location>
        <begin position="22"/>
        <end position="409"/>
    </location>
</feature>
<evidence type="ECO:0000256" key="8">
    <source>
        <dbReference type="ARBA" id="ARBA00022989"/>
    </source>
</evidence>
<evidence type="ECO:0000256" key="4">
    <source>
        <dbReference type="ARBA" id="ARBA00022670"/>
    </source>
</evidence>
<feature type="active site" description="Charge relay system" evidence="10">
    <location>
        <position position="88"/>
    </location>
</feature>
<evidence type="ECO:0000256" key="2">
    <source>
        <dbReference type="ARBA" id="ARBA00011073"/>
    </source>
</evidence>
<dbReference type="PANTHER" id="PTHR43806">
    <property type="entry name" value="PEPTIDASE S8"/>
    <property type="match status" value="1"/>
</dbReference>
<dbReference type="GO" id="GO:0006508">
    <property type="term" value="P:proteolysis"/>
    <property type="evidence" value="ECO:0007669"/>
    <property type="project" value="UniProtKB-KW"/>
</dbReference>
<evidence type="ECO:0000256" key="12">
    <source>
        <dbReference type="SAM" id="Phobius"/>
    </source>
</evidence>
<dbReference type="PANTHER" id="PTHR43806:SF11">
    <property type="entry name" value="CEREVISIN-RELATED"/>
    <property type="match status" value="1"/>
</dbReference>
<feature type="active site" description="Charge relay system" evidence="10">
    <location>
        <position position="245"/>
    </location>
</feature>
<feature type="signal peptide" evidence="13">
    <location>
        <begin position="1"/>
        <end position="21"/>
    </location>
</feature>
<dbReference type="Pfam" id="PF00082">
    <property type="entry name" value="Peptidase_S8"/>
    <property type="match status" value="1"/>
</dbReference>
<protein>
    <recommendedName>
        <fullName evidence="14">Peptidase S8/S53 domain-containing protein</fullName>
    </recommendedName>
</protein>
<feature type="transmembrane region" description="Helical" evidence="12">
    <location>
        <begin position="350"/>
        <end position="371"/>
    </location>
</feature>
<feature type="region of interest" description="Disordered" evidence="11">
    <location>
        <begin position="376"/>
        <end position="409"/>
    </location>
</feature>
<feature type="active site" description="Charge relay system" evidence="10">
    <location>
        <position position="54"/>
    </location>
</feature>
<proteinExistence type="inferred from homology"/>
<dbReference type="GO" id="GO:0004252">
    <property type="term" value="F:serine-type endopeptidase activity"/>
    <property type="evidence" value="ECO:0007669"/>
    <property type="project" value="UniProtKB-UniRule"/>
</dbReference>
<comment type="subcellular location">
    <subcellularLocation>
        <location evidence="1">Cell membrane</location>
        <topology evidence="1">Single-pass membrane protein</topology>
    </subcellularLocation>
</comment>
<dbReference type="NCBIfam" id="TIGR03921">
    <property type="entry name" value="T7SS_mycosin"/>
    <property type="match status" value="1"/>
</dbReference>
<evidence type="ECO:0000256" key="13">
    <source>
        <dbReference type="SAM" id="SignalP"/>
    </source>
</evidence>
<keyword evidence="5 12" id="KW-0812">Transmembrane</keyword>
<evidence type="ECO:0000256" key="7">
    <source>
        <dbReference type="ARBA" id="ARBA00022825"/>
    </source>
</evidence>
<feature type="region of interest" description="Disordered" evidence="11">
    <location>
        <begin position="313"/>
        <end position="343"/>
    </location>
</feature>
<evidence type="ECO:0000259" key="14">
    <source>
        <dbReference type="Pfam" id="PF00082"/>
    </source>
</evidence>
<dbReference type="PROSITE" id="PS51892">
    <property type="entry name" value="SUBTILASE"/>
    <property type="match status" value="1"/>
</dbReference>
<comment type="caution">
    <text evidence="15">The sequence shown here is derived from an EMBL/GenBank/DDBJ whole genome shotgun (WGS) entry which is preliminary data.</text>
</comment>
<keyword evidence="8 12" id="KW-1133">Transmembrane helix</keyword>
<evidence type="ECO:0000313" key="16">
    <source>
        <dbReference type="Proteomes" id="UP000176005"/>
    </source>
</evidence>
<comment type="similarity">
    <text evidence="2 10">Belongs to the peptidase S8 family.</text>
</comment>
<dbReference type="PRINTS" id="PR00723">
    <property type="entry name" value="SUBTILISIN"/>
</dbReference>
<evidence type="ECO:0000256" key="1">
    <source>
        <dbReference type="ARBA" id="ARBA00004162"/>
    </source>
</evidence>
<keyword evidence="6 10" id="KW-0378">Hydrolase</keyword>
<dbReference type="InterPro" id="IPR015500">
    <property type="entry name" value="Peptidase_S8_subtilisin-rel"/>
</dbReference>
<keyword evidence="13" id="KW-0732">Signal</keyword>
<accession>A0A1E7L7M7</accession>
<dbReference type="SUPFAM" id="SSF52743">
    <property type="entry name" value="Subtilisin-like"/>
    <property type="match status" value="1"/>
</dbReference>
<dbReference type="EMBL" id="LJGW01000154">
    <property type="protein sequence ID" value="OEV12225.1"/>
    <property type="molecule type" value="Genomic_DNA"/>
</dbReference>
<evidence type="ECO:0000313" key="15">
    <source>
        <dbReference type="EMBL" id="OEV12225.1"/>
    </source>
</evidence>
<dbReference type="InterPro" id="IPR050131">
    <property type="entry name" value="Peptidase_S8_subtilisin-like"/>
</dbReference>
<feature type="domain" description="Peptidase S8/S53" evidence="14">
    <location>
        <begin position="45"/>
        <end position="297"/>
    </location>
</feature>
<evidence type="ECO:0000256" key="11">
    <source>
        <dbReference type="SAM" id="MobiDB-lite"/>
    </source>
</evidence>
<keyword evidence="9 12" id="KW-0472">Membrane</keyword>
<sequence length="409" mass="42192">MVGAAALTGALVLGAAPHATADQVRDGQWALKTLHAESLWKTTRGKGQTVAVIDGGVNADHPDLEGNVLPGKDFMDGGSAAPEDGDDHGTGMSGIIAAHGHGPGNTDGAVGLAPDAKILPIRDLGERINGYADSIRYAVKHGASVINISQKQDYPLNQDAESEAIAYALKHNVVIVAGTGNDGGPVGYPAAYPGVVAASGLHEDGTFWENSNRGDGVMLSAPAVKIVSTGGPSNLNGYRIGDGTSDATAFVSASVALLKTKYPDLTAGQIVNRLTKTAELPASKKGAKRPDEQYGYGAIRPLAALQEDIPKGSAFGPLAVPPPLQHDTKTTEKSPPPQHPVDHTAPPIRLWVMTGILTMFLAGGLTLTLLLMGRRTPSRNPGSPGSPGATVPNQAGPPQQETQQQSPHH</sequence>
<reference evidence="15 16" key="1">
    <citation type="journal article" date="2016" name="Front. Microbiol.">
        <title>Comparative Genomics Analysis of Streptomyces Species Reveals Their Adaptation to the Marine Environment and Their Diversity at the Genomic Level.</title>
        <authorList>
            <person name="Tian X."/>
            <person name="Zhang Z."/>
            <person name="Yang T."/>
            <person name="Chen M."/>
            <person name="Li J."/>
            <person name="Chen F."/>
            <person name="Yang J."/>
            <person name="Li W."/>
            <person name="Zhang B."/>
            <person name="Zhang Z."/>
            <person name="Wu J."/>
            <person name="Zhang C."/>
            <person name="Long L."/>
            <person name="Xiao J."/>
        </authorList>
    </citation>
    <scope>NUCLEOTIDE SEQUENCE [LARGE SCALE GENOMIC DNA]</scope>
    <source>
        <strain evidence="15 16">SCSIO 10429</strain>
    </source>
</reference>
<organism evidence="15 16">
    <name type="scientific">Streptomyces nanshensis</name>
    <dbReference type="NCBI Taxonomy" id="518642"/>
    <lineage>
        <taxon>Bacteria</taxon>
        <taxon>Bacillati</taxon>
        <taxon>Actinomycetota</taxon>
        <taxon>Actinomycetes</taxon>
        <taxon>Kitasatosporales</taxon>
        <taxon>Streptomycetaceae</taxon>
        <taxon>Streptomyces</taxon>
    </lineage>
</organism>
<dbReference type="AlphaFoldDB" id="A0A1E7L7M7"/>
<dbReference type="PATRIC" id="fig|518642.10.peg.2089"/>
<dbReference type="GO" id="GO:0005886">
    <property type="term" value="C:plasma membrane"/>
    <property type="evidence" value="ECO:0007669"/>
    <property type="project" value="UniProtKB-SubCell"/>
</dbReference>
<evidence type="ECO:0000256" key="5">
    <source>
        <dbReference type="ARBA" id="ARBA00022692"/>
    </source>
</evidence>
<dbReference type="InterPro" id="IPR000209">
    <property type="entry name" value="Peptidase_S8/S53_dom"/>
</dbReference>
<dbReference type="InterPro" id="IPR036852">
    <property type="entry name" value="Peptidase_S8/S53_dom_sf"/>
</dbReference>